<organism evidence="2 3">
    <name type="scientific">Rotaria magnacalcarata</name>
    <dbReference type="NCBI Taxonomy" id="392030"/>
    <lineage>
        <taxon>Eukaryota</taxon>
        <taxon>Metazoa</taxon>
        <taxon>Spiralia</taxon>
        <taxon>Gnathifera</taxon>
        <taxon>Rotifera</taxon>
        <taxon>Eurotatoria</taxon>
        <taxon>Bdelloidea</taxon>
        <taxon>Philodinida</taxon>
        <taxon>Philodinidae</taxon>
        <taxon>Rotaria</taxon>
    </lineage>
</organism>
<proteinExistence type="predicted"/>
<name>A0A8S2TZZ3_9BILA</name>
<dbReference type="InterPro" id="IPR050779">
    <property type="entry name" value="Transglutaminase"/>
</dbReference>
<dbReference type="PANTHER" id="PTHR11590:SF40">
    <property type="entry name" value="HEMOCYTE PROTEIN-GLUTAMINE GAMMA-GLUTAMYLTRANSFERASE-LIKE PROTEIN"/>
    <property type="match status" value="1"/>
</dbReference>
<dbReference type="GO" id="GO:0003810">
    <property type="term" value="F:protein-glutamine gamma-glutamyltransferase activity"/>
    <property type="evidence" value="ECO:0007669"/>
    <property type="project" value="TreeGrafter"/>
</dbReference>
<feature type="non-terminal residue" evidence="2">
    <location>
        <position position="1"/>
    </location>
</feature>
<dbReference type="EMBL" id="CAJOBI010037487">
    <property type="protein sequence ID" value="CAF4307383.1"/>
    <property type="molecule type" value="Genomic_DNA"/>
</dbReference>
<dbReference type="SUPFAM" id="SSF54001">
    <property type="entry name" value="Cysteine proteinases"/>
    <property type="match status" value="1"/>
</dbReference>
<dbReference type="InterPro" id="IPR002931">
    <property type="entry name" value="Transglutaminase-like"/>
</dbReference>
<dbReference type="Proteomes" id="UP000676336">
    <property type="component" value="Unassembled WGS sequence"/>
</dbReference>
<dbReference type="AlphaFoldDB" id="A0A8S2TZZ3"/>
<evidence type="ECO:0000313" key="2">
    <source>
        <dbReference type="EMBL" id="CAF4307383.1"/>
    </source>
</evidence>
<evidence type="ECO:0000313" key="3">
    <source>
        <dbReference type="Proteomes" id="UP000676336"/>
    </source>
</evidence>
<reference evidence="2" key="1">
    <citation type="submission" date="2021-02" db="EMBL/GenBank/DDBJ databases">
        <authorList>
            <person name="Nowell W R."/>
        </authorList>
    </citation>
    <scope>NUCLEOTIDE SEQUENCE</scope>
</reference>
<dbReference type="Pfam" id="PF01841">
    <property type="entry name" value="Transglut_core"/>
    <property type="match status" value="1"/>
</dbReference>
<protein>
    <recommendedName>
        <fullName evidence="1">Transglutaminase-like domain-containing protein</fullName>
    </recommendedName>
</protein>
<evidence type="ECO:0000259" key="1">
    <source>
        <dbReference type="Pfam" id="PF01841"/>
    </source>
</evidence>
<comment type="caution">
    <text evidence="2">The sequence shown here is derived from an EMBL/GenBank/DDBJ whole genome shotgun (WGS) entry which is preliminary data.</text>
</comment>
<gene>
    <name evidence="2" type="ORF">SMN809_LOCUS26385</name>
</gene>
<accession>A0A8S2TZZ3</accession>
<dbReference type="InterPro" id="IPR038765">
    <property type="entry name" value="Papain-like_cys_pep_sf"/>
</dbReference>
<feature type="domain" description="Transglutaminase-like" evidence="1">
    <location>
        <begin position="38"/>
        <end position="72"/>
    </location>
</feature>
<dbReference type="InterPro" id="IPR036985">
    <property type="entry name" value="Transglutaminase-like_sf"/>
</dbReference>
<dbReference type="PANTHER" id="PTHR11590">
    <property type="entry name" value="PROTEIN-GLUTAMINE GAMMA-GLUTAMYLTRANSFERASE"/>
    <property type="match status" value="1"/>
</dbReference>
<sequence>DGIFPPSSDEPLSLRQENGYTSSPAILKKYLLLNGQSVQGDSGSNWQHAAVFCSLCRSLGIPSRIVTVYNATCGAQEQEKINLYGDKRQQPIIVVNKKVTR</sequence>
<dbReference type="Gene3D" id="3.90.260.10">
    <property type="entry name" value="Transglutaminase-like"/>
    <property type="match status" value="1"/>
</dbReference>